<keyword evidence="2" id="KW-1185">Reference proteome</keyword>
<dbReference type="eggNOG" id="arCOG07830">
    <property type="taxonomic scope" value="Archaea"/>
</dbReference>
<accession>L0HC64</accession>
<evidence type="ECO:0000313" key="1">
    <source>
        <dbReference type="EMBL" id="AGB02327.1"/>
    </source>
</evidence>
<protein>
    <submittedName>
        <fullName evidence="1">Uncharacterized protein</fullName>
    </submittedName>
</protein>
<proteinExistence type="predicted"/>
<evidence type="ECO:0000313" key="2">
    <source>
        <dbReference type="Proteomes" id="UP000010824"/>
    </source>
</evidence>
<sequence length="157" mass="17666" precursor="true">MEKYLDDYIARMRTHYPRFPSGTAHEIASAFLAFKFGLYENAVRECAHALSLVPDSPTNAALKKALAIVQANAEDRNNSKVTPDLSVAFTPEERMFVAINLPADKIEDPGTLELDNALILIYVVALITSSDDEEMLEEHRRMIVRMLTDYKKAMGME</sequence>
<reference evidence="1 2" key="2">
    <citation type="journal article" date="2014" name="Genome Announc.">
        <title>Complete Genome Sequence of Methanoregula formicica SMSPT, a Mesophilic Hydrogenotrophic Methanogen Isolated from a Methanogenic Upflow Anaerobic Sludge Blanket Reactor.</title>
        <authorList>
            <person name="Yamamoto K."/>
            <person name="Tamaki H."/>
            <person name="Cadillo-Quiroz H."/>
            <person name="Imachi H."/>
            <person name="Kyrpides N."/>
            <person name="Woyke T."/>
            <person name="Goodwin L."/>
            <person name="Zinder S.H."/>
            <person name="Kamagata Y."/>
            <person name="Liu W.T."/>
        </authorList>
    </citation>
    <scope>NUCLEOTIDE SEQUENCE [LARGE SCALE GENOMIC DNA]</scope>
    <source>
        <strain evidence="2">DSM 22288 / NBRC 105244 / SMSP</strain>
    </source>
</reference>
<reference evidence="2" key="1">
    <citation type="submission" date="2011-12" db="EMBL/GenBank/DDBJ databases">
        <title>Complete sequence of Methanoregula formicicum SMSP.</title>
        <authorList>
            <person name="Lucas S."/>
            <person name="Han J."/>
            <person name="Lapidus A."/>
            <person name="Cheng J.-F."/>
            <person name="Goodwin L."/>
            <person name="Pitluck S."/>
            <person name="Peters L."/>
            <person name="Ovchinnikova G."/>
            <person name="Teshima H."/>
            <person name="Detter J.C."/>
            <person name="Han C."/>
            <person name="Tapia R."/>
            <person name="Land M."/>
            <person name="Hauser L."/>
            <person name="Kyrpides N."/>
            <person name="Ivanova N."/>
            <person name="Pagani I."/>
            <person name="Imachi H."/>
            <person name="Tamaki H."/>
            <person name="Sekiguchi Y."/>
            <person name="Kamagata Y."/>
            <person name="Cadillo-Quiroz H."/>
            <person name="Zinder S."/>
            <person name="Liu W.-T."/>
            <person name="Woyke T."/>
        </authorList>
    </citation>
    <scope>NUCLEOTIDE SEQUENCE [LARGE SCALE GENOMIC DNA]</scope>
    <source>
        <strain evidence="2">DSM 22288 / NBRC 105244 / SMSP</strain>
    </source>
</reference>
<name>L0HC64_METFS</name>
<dbReference type="AlphaFoldDB" id="L0HC64"/>
<dbReference type="InParanoid" id="L0HC64"/>
<dbReference type="EMBL" id="CP003167">
    <property type="protein sequence ID" value="AGB02327.1"/>
    <property type="molecule type" value="Genomic_DNA"/>
</dbReference>
<dbReference type="GeneID" id="14310598"/>
<dbReference type="OrthoDB" id="106492at2157"/>
<dbReference type="Proteomes" id="UP000010824">
    <property type="component" value="Chromosome"/>
</dbReference>
<dbReference type="KEGG" id="mfo:Metfor_1285"/>
<dbReference type="RefSeq" id="WP_015285290.1">
    <property type="nucleotide sequence ID" value="NC_019943.1"/>
</dbReference>
<gene>
    <name evidence="1" type="ordered locus">Metfor_1285</name>
</gene>
<dbReference type="HOGENOM" id="CLU_1656880_0_0_2"/>
<organism evidence="1 2">
    <name type="scientific">Methanoregula formicica (strain DSM 22288 / NBRC 105244 / SMSP)</name>
    <dbReference type="NCBI Taxonomy" id="593750"/>
    <lineage>
        <taxon>Archaea</taxon>
        <taxon>Methanobacteriati</taxon>
        <taxon>Methanobacteriota</taxon>
        <taxon>Stenosarchaea group</taxon>
        <taxon>Methanomicrobia</taxon>
        <taxon>Methanomicrobiales</taxon>
        <taxon>Methanoregulaceae</taxon>
        <taxon>Methanoregula</taxon>
    </lineage>
</organism>